<dbReference type="EMBL" id="ALWX01000015">
    <property type="protein sequence ID" value="EKA62071.1"/>
    <property type="molecule type" value="Genomic_DNA"/>
</dbReference>
<protein>
    <submittedName>
        <fullName evidence="1">Uncharacterized protein</fullName>
    </submittedName>
</protein>
<reference evidence="1 2" key="1">
    <citation type="journal article" date="2012" name="J. Bacteriol.">
        <title>Genome Sequence of Janibacter hoylei MTCC8307, Isolated from the Stratospheric Air.</title>
        <authorList>
            <person name="Pawar S.P."/>
            <person name="Dhotre D.P."/>
            <person name="Shetty S.A."/>
            <person name="Chowdhury S.P."/>
            <person name="Chaudhari B.L."/>
            <person name="Shouche Y.S."/>
        </authorList>
    </citation>
    <scope>NUCLEOTIDE SEQUENCE [LARGE SCALE GENOMIC DNA]</scope>
    <source>
        <strain evidence="1 2">PVAS-1</strain>
    </source>
</reference>
<evidence type="ECO:0000313" key="1">
    <source>
        <dbReference type="EMBL" id="EKA62071.1"/>
    </source>
</evidence>
<dbReference type="AlphaFoldDB" id="K1E4Q1"/>
<dbReference type="Proteomes" id="UP000004474">
    <property type="component" value="Unassembled WGS sequence"/>
</dbReference>
<evidence type="ECO:0000313" key="2">
    <source>
        <dbReference type="Proteomes" id="UP000004474"/>
    </source>
</evidence>
<organism evidence="1 2">
    <name type="scientific">Janibacter hoylei PVAS-1</name>
    <dbReference type="NCBI Taxonomy" id="1210046"/>
    <lineage>
        <taxon>Bacteria</taxon>
        <taxon>Bacillati</taxon>
        <taxon>Actinomycetota</taxon>
        <taxon>Actinomycetes</taxon>
        <taxon>Micrococcales</taxon>
        <taxon>Intrasporangiaceae</taxon>
        <taxon>Janibacter</taxon>
    </lineage>
</organism>
<dbReference type="STRING" id="1210046.B277_04362"/>
<proteinExistence type="predicted"/>
<name>K1E4Q1_9MICO</name>
<sequence length="66" mass="7578">MSTWWPMARSRRLAPMTATEVGWSMARTLCDSARCSRAKRTDNDSAVGSMAKWRVTTPSSRRRLTW</sequence>
<gene>
    <name evidence="1" type="ORF">B277_04362</name>
</gene>
<comment type="caution">
    <text evidence="1">The sequence shown here is derived from an EMBL/GenBank/DDBJ whole genome shotgun (WGS) entry which is preliminary data.</text>
</comment>
<accession>K1E4Q1</accession>